<dbReference type="STRING" id="1798689.A3I29_00655"/>
<accession>A0A1F6NAG4</accession>
<sequence length="71" mass="7984">MENTTATTQKATLNPLIQSEVTTDRAVQDIPNLGQNTIMGILHLRILVHQVVRYSRLIIVCRIPVNAIMDM</sequence>
<name>A0A1F6NAG4_9BACT</name>
<gene>
    <name evidence="1" type="ORF">A3I29_00655</name>
</gene>
<dbReference type="AlphaFoldDB" id="A0A1F6NAG4"/>
<proteinExistence type="predicted"/>
<protein>
    <submittedName>
        <fullName evidence="1">Uncharacterized protein</fullName>
    </submittedName>
</protein>
<organism evidence="1 2">
    <name type="scientific">Candidatus Magasanikbacteria bacterium RIFCSPLOWO2_02_FULL_44_11</name>
    <dbReference type="NCBI Taxonomy" id="1798689"/>
    <lineage>
        <taxon>Bacteria</taxon>
        <taxon>Candidatus Magasanikiibacteriota</taxon>
    </lineage>
</organism>
<evidence type="ECO:0000313" key="1">
    <source>
        <dbReference type="EMBL" id="OGH80897.1"/>
    </source>
</evidence>
<dbReference type="EMBL" id="MFQK01000018">
    <property type="protein sequence ID" value="OGH80897.1"/>
    <property type="molecule type" value="Genomic_DNA"/>
</dbReference>
<reference evidence="1 2" key="1">
    <citation type="journal article" date="2016" name="Nat. Commun.">
        <title>Thousands of microbial genomes shed light on interconnected biogeochemical processes in an aquifer system.</title>
        <authorList>
            <person name="Anantharaman K."/>
            <person name="Brown C.T."/>
            <person name="Hug L.A."/>
            <person name="Sharon I."/>
            <person name="Castelle C.J."/>
            <person name="Probst A.J."/>
            <person name="Thomas B.C."/>
            <person name="Singh A."/>
            <person name="Wilkins M.J."/>
            <person name="Karaoz U."/>
            <person name="Brodie E.L."/>
            <person name="Williams K.H."/>
            <person name="Hubbard S.S."/>
            <person name="Banfield J.F."/>
        </authorList>
    </citation>
    <scope>NUCLEOTIDE SEQUENCE [LARGE SCALE GENOMIC DNA]</scope>
</reference>
<evidence type="ECO:0000313" key="2">
    <source>
        <dbReference type="Proteomes" id="UP000178726"/>
    </source>
</evidence>
<comment type="caution">
    <text evidence="1">The sequence shown here is derived from an EMBL/GenBank/DDBJ whole genome shotgun (WGS) entry which is preliminary data.</text>
</comment>
<dbReference type="Proteomes" id="UP000178726">
    <property type="component" value="Unassembled WGS sequence"/>
</dbReference>